<dbReference type="AlphaFoldDB" id="A0AAV0ZZH6"/>
<evidence type="ECO:0000256" key="9">
    <source>
        <dbReference type="SAM" id="Coils"/>
    </source>
</evidence>
<keyword evidence="2" id="KW-0597">Phosphoprotein</keyword>
<evidence type="ECO:0000256" key="1">
    <source>
        <dbReference type="ARBA" id="ARBA00004123"/>
    </source>
</evidence>
<dbReference type="Pfam" id="PF00447">
    <property type="entry name" value="HSF_DNA-bind"/>
    <property type="match status" value="1"/>
</dbReference>
<keyword evidence="7" id="KW-0539">Nucleus</keyword>
<dbReference type="Proteomes" id="UP001157006">
    <property type="component" value="Chromosome 3"/>
</dbReference>
<keyword evidence="9" id="KW-0175">Coiled coil</keyword>
<keyword evidence="6" id="KW-0804">Transcription</keyword>
<dbReference type="GO" id="GO:0005634">
    <property type="term" value="C:nucleus"/>
    <property type="evidence" value="ECO:0007669"/>
    <property type="project" value="UniProtKB-SubCell"/>
</dbReference>
<evidence type="ECO:0000256" key="2">
    <source>
        <dbReference type="ARBA" id="ARBA00022553"/>
    </source>
</evidence>
<comment type="similarity">
    <text evidence="8">Belongs to the HSF family. Class A subfamily.</text>
</comment>
<keyword evidence="3" id="KW-0805">Transcription regulation</keyword>
<dbReference type="InterPro" id="IPR036388">
    <property type="entry name" value="WH-like_DNA-bd_sf"/>
</dbReference>
<proteinExistence type="inferred from homology"/>
<feature type="region of interest" description="Disordered" evidence="10">
    <location>
        <begin position="107"/>
        <end position="128"/>
    </location>
</feature>
<dbReference type="InterPro" id="IPR036390">
    <property type="entry name" value="WH_DNA-bd_sf"/>
</dbReference>
<dbReference type="PRINTS" id="PR00056">
    <property type="entry name" value="HSFDOMAIN"/>
</dbReference>
<evidence type="ECO:0000313" key="12">
    <source>
        <dbReference type="EMBL" id="CAI8603805.1"/>
    </source>
</evidence>
<gene>
    <name evidence="12" type="ORF">VFH_III102960</name>
</gene>
<dbReference type="Gene3D" id="1.10.10.10">
    <property type="entry name" value="Winged helix-like DNA-binding domain superfamily/Winged helix DNA-binding domain"/>
    <property type="match status" value="1"/>
</dbReference>
<dbReference type="PANTHER" id="PTHR10015:SF161">
    <property type="entry name" value="HEAT STRESS TRANSCRIPTION FACTOR A-4A"/>
    <property type="match status" value="1"/>
</dbReference>
<comment type="subcellular location">
    <subcellularLocation>
        <location evidence="1">Nucleus</location>
    </subcellularLocation>
</comment>
<protein>
    <recommendedName>
        <fullName evidence="11">HSF-type DNA-binding domain-containing protein</fullName>
    </recommendedName>
</protein>
<evidence type="ECO:0000259" key="11">
    <source>
        <dbReference type="PROSITE" id="PS00434"/>
    </source>
</evidence>
<organism evidence="12 13">
    <name type="scientific">Vicia faba</name>
    <name type="common">Broad bean</name>
    <name type="synonym">Faba vulgaris</name>
    <dbReference type="NCBI Taxonomy" id="3906"/>
    <lineage>
        <taxon>Eukaryota</taxon>
        <taxon>Viridiplantae</taxon>
        <taxon>Streptophyta</taxon>
        <taxon>Embryophyta</taxon>
        <taxon>Tracheophyta</taxon>
        <taxon>Spermatophyta</taxon>
        <taxon>Magnoliopsida</taxon>
        <taxon>eudicotyledons</taxon>
        <taxon>Gunneridae</taxon>
        <taxon>Pentapetalae</taxon>
        <taxon>rosids</taxon>
        <taxon>fabids</taxon>
        <taxon>Fabales</taxon>
        <taxon>Fabaceae</taxon>
        <taxon>Papilionoideae</taxon>
        <taxon>50 kb inversion clade</taxon>
        <taxon>NPAAA clade</taxon>
        <taxon>Hologalegina</taxon>
        <taxon>IRL clade</taxon>
        <taxon>Fabeae</taxon>
        <taxon>Vicia</taxon>
    </lineage>
</organism>
<keyword evidence="4" id="KW-0346">Stress response</keyword>
<sequence length="397" mass="45264">MEEGQSSSNSIPHFLSKTYEMVSDPSTDAIISWSCTSKSFIVWNQPDFSKDLLPKFFKHNNFSSFIRQLNTYGFRKVDQEQWEFANEYFIRDQPHLMNNIHRRKPVHSHSLTNAHDQQAATDGASAAPLTDSERWNLKAEIEKLKHEKAQLLMEFQIQEEEWKQNEMQLHDSKDRLQKLEVNQQSMISSVGQVLQKSSEEVGLQSVTVNSGRKRTCLRNNLFNNLATIEIPLKTSQVSSRGKDESVSVLSINMERLNLLESSLTFWENIVNDVSDVYFQTHSNLNLDDSLNCGPDPIISYVQQESQVHLESPRNNMNSLQDLVAIPNPGPVAPEPAVNPVIDAPNPVAPKEQPVATTPVTTGYNSPFWEKYLVENPDLDESENLSELSKFCWSRNNK</sequence>
<keyword evidence="13" id="KW-1185">Reference proteome</keyword>
<dbReference type="PROSITE" id="PS00434">
    <property type="entry name" value="HSF_DOMAIN"/>
    <property type="match status" value="1"/>
</dbReference>
<feature type="domain" description="HSF-type DNA-binding" evidence="11">
    <location>
        <begin position="53"/>
        <end position="77"/>
    </location>
</feature>
<evidence type="ECO:0000256" key="6">
    <source>
        <dbReference type="ARBA" id="ARBA00023163"/>
    </source>
</evidence>
<evidence type="ECO:0000256" key="10">
    <source>
        <dbReference type="SAM" id="MobiDB-lite"/>
    </source>
</evidence>
<feature type="compositionally biased region" description="Polar residues" evidence="10">
    <location>
        <begin position="109"/>
        <end position="120"/>
    </location>
</feature>
<dbReference type="SUPFAM" id="SSF46785">
    <property type="entry name" value="Winged helix' DNA-binding domain"/>
    <property type="match status" value="1"/>
</dbReference>
<dbReference type="GO" id="GO:0034605">
    <property type="term" value="P:cellular response to heat"/>
    <property type="evidence" value="ECO:0007669"/>
    <property type="project" value="TreeGrafter"/>
</dbReference>
<evidence type="ECO:0000256" key="5">
    <source>
        <dbReference type="ARBA" id="ARBA00023125"/>
    </source>
</evidence>
<accession>A0AAV0ZZH6</accession>
<keyword evidence="5" id="KW-0238">DNA-binding</keyword>
<dbReference type="GO" id="GO:0006357">
    <property type="term" value="P:regulation of transcription by RNA polymerase II"/>
    <property type="evidence" value="ECO:0007669"/>
    <property type="project" value="TreeGrafter"/>
</dbReference>
<dbReference type="GO" id="GO:0003700">
    <property type="term" value="F:DNA-binding transcription factor activity"/>
    <property type="evidence" value="ECO:0007669"/>
    <property type="project" value="InterPro"/>
</dbReference>
<evidence type="ECO:0000256" key="8">
    <source>
        <dbReference type="ARBA" id="ARBA00061350"/>
    </source>
</evidence>
<dbReference type="PANTHER" id="PTHR10015">
    <property type="entry name" value="HEAT SHOCK TRANSCRIPTION FACTOR"/>
    <property type="match status" value="1"/>
</dbReference>
<name>A0AAV0ZZH6_VICFA</name>
<dbReference type="GO" id="GO:0000978">
    <property type="term" value="F:RNA polymerase II cis-regulatory region sequence-specific DNA binding"/>
    <property type="evidence" value="ECO:0007669"/>
    <property type="project" value="TreeGrafter"/>
</dbReference>
<feature type="coiled-coil region" evidence="9">
    <location>
        <begin position="134"/>
        <end position="161"/>
    </location>
</feature>
<reference evidence="12 13" key="1">
    <citation type="submission" date="2023-01" db="EMBL/GenBank/DDBJ databases">
        <authorList>
            <person name="Kreplak J."/>
        </authorList>
    </citation>
    <scope>NUCLEOTIDE SEQUENCE [LARGE SCALE GENOMIC DNA]</scope>
</reference>
<dbReference type="FunFam" id="1.10.10.10:FF:000057">
    <property type="entry name" value="Heat shock transcription factor 1"/>
    <property type="match status" value="1"/>
</dbReference>
<evidence type="ECO:0000256" key="3">
    <source>
        <dbReference type="ARBA" id="ARBA00023015"/>
    </source>
</evidence>
<dbReference type="InterPro" id="IPR000232">
    <property type="entry name" value="HSF_DNA-bd"/>
</dbReference>
<evidence type="ECO:0000256" key="4">
    <source>
        <dbReference type="ARBA" id="ARBA00023016"/>
    </source>
</evidence>
<dbReference type="SMART" id="SM00415">
    <property type="entry name" value="HSF"/>
    <property type="match status" value="1"/>
</dbReference>
<evidence type="ECO:0000313" key="13">
    <source>
        <dbReference type="Proteomes" id="UP001157006"/>
    </source>
</evidence>
<dbReference type="EMBL" id="OX451738">
    <property type="protein sequence ID" value="CAI8603805.1"/>
    <property type="molecule type" value="Genomic_DNA"/>
</dbReference>
<evidence type="ECO:0000256" key="7">
    <source>
        <dbReference type="ARBA" id="ARBA00023242"/>
    </source>
</evidence>